<protein>
    <submittedName>
        <fullName evidence="2">Stage III sporulation protein AE</fullName>
    </submittedName>
</protein>
<dbReference type="PATRIC" id="fig|698948.3.peg.1257"/>
<name>L0IJI3_THETR</name>
<evidence type="ECO:0000313" key="3">
    <source>
        <dbReference type="Proteomes" id="UP000010845"/>
    </source>
</evidence>
<keyword evidence="1" id="KW-1133">Transmembrane helix</keyword>
<keyword evidence="1" id="KW-0812">Transmembrane</keyword>
<feature type="transmembrane region" description="Helical" evidence="1">
    <location>
        <begin position="98"/>
        <end position="115"/>
    </location>
</feature>
<feature type="transmembrane region" description="Helical" evidence="1">
    <location>
        <begin position="306"/>
        <end position="329"/>
    </location>
</feature>
<accession>L0IJI3</accession>
<dbReference type="KEGG" id="tto:Thethe_01266"/>
<gene>
    <name evidence="2" type="ORF">Thethe_01266</name>
</gene>
<proteinExistence type="predicted"/>
<dbReference type="RefSeq" id="WP_015311537.1">
    <property type="nucleotide sequence ID" value="NC_019970.1"/>
</dbReference>
<feature type="transmembrane region" description="Helical" evidence="1">
    <location>
        <begin position="232"/>
        <end position="254"/>
    </location>
</feature>
<feature type="transmembrane region" description="Helical" evidence="1">
    <location>
        <begin position="127"/>
        <end position="144"/>
    </location>
</feature>
<feature type="transmembrane region" description="Helical" evidence="1">
    <location>
        <begin position="355"/>
        <end position="377"/>
    </location>
</feature>
<dbReference type="InterPro" id="IPR014194">
    <property type="entry name" value="Spore_III_AE"/>
</dbReference>
<sequence>MRKILFLILVSTIILIFPIKTYADTNDDLYSQIQNADTSQIDLLIKGVNEKNGNIFPITDVKTYIINVLNGKETFSIKDIISNILKILFNEVKSSLDIFIQLLLLAIISAVLTNLENSFGNDGISQIAHIAVYAVLVIVAIKSFTSVLNIGRDAIDSMVNFMQAILPILITMLASVGAFASASFFQPALIMVVEFTAKEIKDFILPAILFMTVVKVISRISDKFTLDKLADFFKTICTAAISILLSIFIGVITIQGITSSIADGAISRTTKYAVGTFLPVVGSILSDSIDTIMSASLLIKGAISTFGLISIIFIAIIPIIKIFSVMLIYKFSAAVIEPIADKKIVDFISDLTTSIAYVFAALVSVTVMMFLSITAVINASSISAMMK</sequence>
<evidence type="ECO:0000313" key="2">
    <source>
        <dbReference type="EMBL" id="AGB18909.1"/>
    </source>
</evidence>
<dbReference type="Pfam" id="PF09546">
    <property type="entry name" value="Spore_III_AE"/>
    <property type="match status" value="1"/>
</dbReference>
<keyword evidence="1" id="KW-0472">Membrane</keyword>
<dbReference type="NCBIfam" id="TIGR02829">
    <property type="entry name" value="spore_III_AE"/>
    <property type="match status" value="1"/>
</dbReference>
<dbReference type="EMBL" id="CP003066">
    <property type="protein sequence ID" value="AGB18909.1"/>
    <property type="molecule type" value="Genomic_DNA"/>
</dbReference>
<feature type="transmembrane region" description="Helical" evidence="1">
    <location>
        <begin position="203"/>
        <end position="220"/>
    </location>
</feature>
<feature type="transmembrane region" description="Helical" evidence="1">
    <location>
        <begin position="164"/>
        <end position="191"/>
    </location>
</feature>
<reference evidence="2 3" key="1">
    <citation type="submission" date="2012-03" db="EMBL/GenBank/DDBJ databases">
        <title>Complete sequence of chromosome of Thermoanaerobacterium thermosaccharolyticum M0795.</title>
        <authorList>
            <consortium name="US DOE Joint Genome Institute"/>
            <person name="Lucas S."/>
            <person name="Han J."/>
            <person name="Lapidus A."/>
            <person name="Cheng J.-F."/>
            <person name="Goodwin L."/>
            <person name="Pitluck S."/>
            <person name="Peters L."/>
            <person name="Teshima H."/>
            <person name="Detter J.C."/>
            <person name="Han C."/>
            <person name="Tapia R."/>
            <person name="Land M."/>
            <person name="Hauser L."/>
            <person name="Kyrpides N."/>
            <person name="Ivanova N."/>
            <person name="Pagani I."/>
            <person name="Feinberg L."/>
            <person name="Folden J."/>
            <person name="Hogsett D."/>
            <person name="Shaw J."/>
            <person name="Woyke T."/>
        </authorList>
    </citation>
    <scope>NUCLEOTIDE SEQUENCE [LARGE SCALE GENOMIC DNA]</scope>
    <source>
        <strain evidence="2 3">M0795</strain>
    </source>
</reference>
<dbReference type="Proteomes" id="UP000010845">
    <property type="component" value="Chromosome"/>
</dbReference>
<evidence type="ECO:0000256" key="1">
    <source>
        <dbReference type="SAM" id="Phobius"/>
    </source>
</evidence>
<dbReference type="HOGENOM" id="CLU_046838_1_1_9"/>
<organism evidence="2 3">
    <name type="scientific">Thermoanaerobacterium thermosaccharolyticum M0795</name>
    <dbReference type="NCBI Taxonomy" id="698948"/>
    <lineage>
        <taxon>Bacteria</taxon>
        <taxon>Bacillati</taxon>
        <taxon>Bacillota</taxon>
        <taxon>Clostridia</taxon>
        <taxon>Thermoanaerobacterales</taxon>
        <taxon>Thermoanaerobacteraceae</taxon>
        <taxon>Thermoanaerobacterium</taxon>
    </lineage>
</organism>
<dbReference type="AlphaFoldDB" id="L0IJI3"/>